<feature type="region of interest" description="Disordered" evidence="1">
    <location>
        <begin position="1"/>
        <end position="63"/>
    </location>
</feature>
<keyword evidence="3" id="KW-1185">Reference proteome</keyword>
<evidence type="ECO:0000313" key="3">
    <source>
        <dbReference type="Proteomes" id="UP001589643"/>
    </source>
</evidence>
<dbReference type="Proteomes" id="UP001589643">
    <property type="component" value="Unassembled WGS sequence"/>
</dbReference>
<gene>
    <name evidence="2" type="ORF">AB7P39_00735</name>
</gene>
<evidence type="ECO:0000313" key="2">
    <source>
        <dbReference type="EMBL" id="MFB8891359.1"/>
    </source>
</evidence>
<organism evidence="2 3">
    <name type="scientific">Microbacterium plantarum</name>
    <dbReference type="NCBI Taxonomy" id="1816425"/>
    <lineage>
        <taxon>Bacteria</taxon>
        <taxon>Bacillati</taxon>
        <taxon>Actinomycetota</taxon>
        <taxon>Actinomycetes</taxon>
        <taxon>Micrococcales</taxon>
        <taxon>Microbacteriaceae</taxon>
        <taxon>Microbacterium</taxon>
    </lineage>
</organism>
<dbReference type="RefSeq" id="WP_112617723.1">
    <property type="nucleotide sequence ID" value="NZ_JBHLHV010000001.1"/>
</dbReference>
<name>A0ABV5EN19_9MICO</name>
<comment type="caution">
    <text evidence="2">The sequence shown here is derived from an EMBL/GenBank/DDBJ whole genome shotgun (WGS) entry which is preliminary data.</text>
</comment>
<reference evidence="2 3" key="1">
    <citation type="submission" date="2024-08" db="EMBL/GenBank/DDBJ databases">
        <title>Heavy metals resistant antinobacteria isolated from wastewater.</title>
        <authorList>
            <person name="Roman Ponce B."/>
            <person name="Blanco Mercado M.A."/>
            <person name="Avila Aldana I.N."/>
            <person name="Morales Arrieta S."/>
        </authorList>
    </citation>
    <scope>NUCLEOTIDE SEQUENCE [LARGE SCALE GENOMIC DNA]</scope>
    <source>
        <strain evidence="3">sma-1</strain>
    </source>
</reference>
<protein>
    <submittedName>
        <fullName evidence="2">Uncharacterized protein</fullName>
    </submittedName>
</protein>
<evidence type="ECO:0000256" key="1">
    <source>
        <dbReference type="SAM" id="MobiDB-lite"/>
    </source>
</evidence>
<accession>A0ABV5EN19</accession>
<feature type="compositionally biased region" description="Basic and acidic residues" evidence="1">
    <location>
        <begin position="1"/>
        <end position="10"/>
    </location>
</feature>
<proteinExistence type="predicted"/>
<dbReference type="EMBL" id="JBHLHV010000001">
    <property type="protein sequence ID" value="MFB8891359.1"/>
    <property type="molecule type" value="Genomic_DNA"/>
</dbReference>
<sequence>MPDIEREHGTEVPVADAEEQQLPATADDSAAPEIPTPSTEADAADVWEQRHEVPVDDDEPESE</sequence>